<dbReference type="AlphaFoldDB" id="Q735J3"/>
<name>Q735J3_BACC1</name>
<gene>
    <name evidence="1" type="ordered locus">BCE_3159</name>
</gene>
<evidence type="ECO:0000313" key="2">
    <source>
        <dbReference type="Proteomes" id="UP000002527"/>
    </source>
</evidence>
<organism evidence="1 2">
    <name type="scientific">Bacillus cereus (strain ATCC 10987 / NRS 248)</name>
    <dbReference type="NCBI Taxonomy" id="222523"/>
    <lineage>
        <taxon>Bacteria</taxon>
        <taxon>Bacillati</taxon>
        <taxon>Bacillota</taxon>
        <taxon>Bacilli</taxon>
        <taxon>Bacillales</taxon>
        <taxon>Bacillaceae</taxon>
        <taxon>Bacillus</taxon>
        <taxon>Bacillus cereus group</taxon>
    </lineage>
</organism>
<proteinExistence type="predicted"/>
<dbReference type="Proteomes" id="UP000002527">
    <property type="component" value="Chromosome"/>
</dbReference>
<reference evidence="1 2" key="1">
    <citation type="journal article" date="2004" name="Nucleic Acids Res.">
        <title>The genome sequence of Bacillus cereus ATCC 10987 reveals metabolic adaptations and a large plasmid related to Bacillus anthracis pXO1.</title>
        <authorList>
            <person name="Rasko D.A."/>
            <person name="Ravel J."/>
            <person name="Okstad O.A."/>
            <person name="Helgason E."/>
            <person name="Cer R.Z."/>
            <person name="Jiang L."/>
            <person name="Shores K.A."/>
            <person name="Fouts D.E."/>
            <person name="Tourasse N.J."/>
            <person name="Angiuoli S.V."/>
            <person name="Kolonay J."/>
            <person name="Nelson W.C."/>
            <person name="Kolsto A.-B."/>
            <person name="Fraser C.M."/>
            <person name="Read T.D."/>
        </authorList>
    </citation>
    <scope>NUCLEOTIDE SEQUENCE [LARGE SCALE GENOMIC DNA]</scope>
    <source>
        <strain evidence="2">ATCC 10987 / NRS 248</strain>
    </source>
</reference>
<dbReference type="EMBL" id="AE017194">
    <property type="protein sequence ID" value="AAS42069.1"/>
    <property type="molecule type" value="Genomic_DNA"/>
</dbReference>
<evidence type="ECO:0000313" key="1">
    <source>
        <dbReference type="EMBL" id="AAS42069.1"/>
    </source>
</evidence>
<sequence>MLLELNRRSVQQILRDEKGRRWGIVHKQKMNASKQ</sequence>
<dbReference type="HOGENOM" id="CLU_3363007_0_0_9"/>
<dbReference type="KEGG" id="bca:BCE_3159"/>
<protein>
    <submittedName>
        <fullName evidence="1">Uncharacterized protein</fullName>
    </submittedName>
</protein>
<accession>Q735J3</accession>